<dbReference type="InterPro" id="IPR013785">
    <property type="entry name" value="Aldolase_TIM"/>
</dbReference>
<reference evidence="2 3" key="1">
    <citation type="journal article" date="2016" name="Genome Announc.">
        <title>First Complete Genome Sequence of a Subdivision 6 Acidobacterium Strain.</title>
        <authorList>
            <person name="Huang S."/>
            <person name="Vieira S."/>
            <person name="Bunk B."/>
            <person name="Riedel T."/>
            <person name="Sproer C."/>
            <person name="Overmann J."/>
        </authorList>
    </citation>
    <scope>NUCLEOTIDE SEQUENCE [LARGE SCALE GENOMIC DNA]</scope>
    <source>
        <strain evidence="3">DSM 100886 HEG_-6_39</strain>
    </source>
</reference>
<evidence type="ECO:0000313" key="3">
    <source>
        <dbReference type="Proteomes" id="UP000076079"/>
    </source>
</evidence>
<dbReference type="AlphaFoldDB" id="A0A143PK49"/>
<name>A0A143PK49_LUTPR</name>
<gene>
    <name evidence="2" type="ORF">LuPra_01824</name>
</gene>
<dbReference type="SUPFAM" id="SSF51569">
    <property type="entry name" value="Aldolase"/>
    <property type="match status" value="1"/>
</dbReference>
<dbReference type="PANTHER" id="PTHR12128">
    <property type="entry name" value="DIHYDRODIPICOLINATE SYNTHASE"/>
    <property type="match status" value="1"/>
</dbReference>
<protein>
    <recommendedName>
        <fullName evidence="4">Dihydrodipicolinate synthase family protein</fullName>
    </recommendedName>
</protein>
<dbReference type="PATRIC" id="fig|1813736.3.peg.1911"/>
<evidence type="ECO:0000256" key="1">
    <source>
        <dbReference type="ARBA" id="ARBA00023239"/>
    </source>
</evidence>
<evidence type="ECO:0008006" key="4">
    <source>
        <dbReference type="Google" id="ProtNLM"/>
    </source>
</evidence>
<dbReference type="KEGG" id="abac:LuPra_01824"/>
<dbReference type="STRING" id="1855912.LuPra_01824"/>
<reference evidence="3" key="2">
    <citation type="submission" date="2016-04" db="EMBL/GenBank/DDBJ databases">
        <title>First Complete Genome Sequence of a Subdivision 6 Acidobacterium.</title>
        <authorList>
            <person name="Huang S."/>
            <person name="Vieira S."/>
            <person name="Bunk B."/>
            <person name="Riedel T."/>
            <person name="Sproeer C."/>
            <person name="Overmann J."/>
        </authorList>
    </citation>
    <scope>NUCLEOTIDE SEQUENCE [LARGE SCALE GENOMIC DNA]</scope>
    <source>
        <strain evidence="3">DSM 100886 HEG_-6_39</strain>
    </source>
</reference>
<organism evidence="2 3">
    <name type="scientific">Luteitalea pratensis</name>
    <dbReference type="NCBI Taxonomy" id="1855912"/>
    <lineage>
        <taxon>Bacteria</taxon>
        <taxon>Pseudomonadati</taxon>
        <taxon>Acidobacteriota</taxon>
        <taxon>Vicinamibacteria</taxon>
        <taxon>Vicinamibacterales</taxon>
        <taxon>Vicinamibacteraceae</taxon>
        <taxon>Luteitalea</taxon>
    </lineage>
</organism>
<dbReference type="OrthoDB" id="9770698at2"/>
<dbReference type="Pfam" id="PF00701">
    <property type="entry name" value="DHDPS"/>
    <property type="match status" value="1"/>
</dbReference>
<accession>A0A143PK49</accession>
<dbReference type="PANTHER" id="PTHR12128:SF51">
    <property type="entry name" value="BLL4205 PROTEIN"/>
    <property type="match status" value="1"/>
</dbReference>
<dbReference type="Gene3D" id="3.20.20.70">
    <property type="entry name" value="Aldolase class I"/>
    <property type="match status" value="1"/>
</dbReference>
<dbReference type="Proteomes" id="UP000076079">
    <property type="component" value="Chromosome"/>
</dbReference>
<keyword evidence="3" id="KW-1185">Reference proteome</keyword>
<keyword evidence="1" id="KW-0456">Lyase</keyword>
<dbReference type="SMART" id="SM01130">
    <property type="entry name" value="DHDPS"/>
    <property type="match status" value="1"/>
</dbReference>
<dbReference type="EMBL" id="CP015136">
    <property type="protein sequence ID" value="AMY08620.1"/>
    <property type="molecule type" value="Genomic_DNA"/>
</dbReference>
<proteinExistence type="predicted"/>
<evidence type="ECO:0000313" key="2">
    <source>
        <dbReference type="EMBL" id="AMY08620.1"/>
    </source>
</evidence>
<dbReference type="GO" id="GO:0008840">
    <property type="term" value="F:4-hydroxy-tetrahydrodipicolinate synthase activity"/>
    <property type="evidence" value="ECO:0007669"/>
    <property type="project" value="TreeGrafter"/>
</dbReference>
<dbReference type="InterPro" id="IPR002220">
    <property type="entry name" value="DapA-like"/>
</dbReference>
<dbReference type="RefSeq" id="WP_110170445.1">
    <property type="nucleotide sequence ID" value="NZ_CP015136.1"/>
</dbReference>
<sequence length="347" mass="37024" precursor="true">MDVAVRTALDRGVAIPAHPLALTPEGQFDERRQRALTRYYVAAGAGGLAVGVHTTQFAIRRADVGLFEPVLALAREEMDRADATRTTPLVRVGGVCGDTRQACAEADLLVSLGYHAGLLSLAALSTADDDTLVAHCNAVAARIPVIGFYLQPSVGGRRLSYAFWRRFAGIPGVVAIKMAPFNRYQTLDVVRAVMDAGRDDITLYTGNDDNIVADLVTAFPGCDGRMRRIAGGLLGHWAVWTSGAVALLAECQAASRASAVPATLLATGIEVTDANAAFFDAANAFAGCIAGIHEVLRRQGLLETTRCLDAHEVLSPGQADEIDRVYRAYPHLADDAFVAAHLDDWLR</sequence>